<evidence type="ECO:0000313" key="3">
    <source>
        <dbReference type="EMBL" id="OAX32124.1"/>
    </source>
</evidence>
<evidence type="ECO:0000256" key="2">
    <source>
        <dbReference type="SAM" id="Phobius"/>
    </source>
</evidence>
<dbReference type="InParanoid" id="A0A1B7MHQ0"/>
<evidence type="ECO:0000256" key="1">
    <source>
        <dbReference type="SAM" id="MobiDB-lite"/>
    </source>
</evidence>
<dbReference type="EMBL" id="KV449110">
    <property type="protein sequence ID" value="OAX32124.1"/>
    <property type="molecule type" value="Genomic_DNA"/>
</dbReference>
<feature type="region of interest" description="Disordered" evidence="1">
    <location>
        <begin position="1"/>
        <end position="24"/>
    </location>
</feature>
<sequence length="76" mass="8075">MVGDQDQIQQPSSTMHDIPSTPSQDVVNVSYYYGFDRKPAHLLHTAAACAAGLASGALVLISPEAAERLGKVPQRP</sequence>
<keyword evidence="2" id="KW-1133">Transmembrane helix</keyword>
<dbReference type="AlphaFoldDB" id="A0A1B7MHQ0"/>
<proteinExistence type="predicted"/>
<keyword evidence="4" id="KW-1185">Reference proteome</keyword>
<keyword evidence="2" id="KW-0812">Transmembrane</keyword>
<dbReference type="Proteomes" id="UP000092154">
    <property type="component" value="Unassembled WGS sequence"/>
</dbReference>
<evidence type="ECO:0000313" key="4">
    <source>
        <dbReference type="Proteomes" id="UP000092154"/>
    </source>
</evidence>
<protein>
    <submittedName>
        <fullName evidence="3">Uncharacterized protein</fullName>
    </submittedName>
</protein>
<accession>A0A1B7MHQ0</accession>
<reference evidence="3 4" key="1">
    <citation type="submission" date="2016-06" db="EMBL/GenBank/DDBJ databases">
        <title>Comparative genomics of the ectomycorrhizal sister species Rhizopogon vinicolor and Rhizopogon vesiculosus (Basidiomycota: Boletales) reveals a divergence of the mating type B locus.</title>
        <authorList>
            <consortium name="DOE Joint Genome Institute"/>
            <person name="Mujic A.B."/>
            <person name="Kuo A."/>
            <person name="Tritt A."/>
            <person name="Lipzen A."/>
            <person name="Chen C."/>
            <person name="Johnson J."/>
            <person name="Sharma A."/>
            <person name="Barry K."/>
            <person name="Grigoriev I.V."/>
            <person name="Spatafora J.W."/>
        </authorList>
    </citation>
    <scope>NUCLEOTIDE SEQUENCE [LARGE SCALE GENOMIC DNA]</scope>
    <source>
        <strain evidence="3 4">AM-OR11-026</strain>
    </source>
</reference>
<feature type="transmembrane region" description="Helical" evidence="2">
    <location>
        <begin position="42"/>
        <end position="61"/>
    </location>
</feature>
<name>A0A1B7MHQ0_9AGAM</name>
<gene>
    <name evidence="3" type="ORF">K503DRAFT_870315</name>
</gene>
<keyword evidence="2" id="KW-0472">Membrane</keyword>
<organism evidence="3 4">
    <name type="scientific">Rhizopogon vinicolor AM-OR11-026</name>
    <dbReference type="NCBI Taxonomy" id="1314800"/>
    <lineage>
        <taxon>Eukaryota</taxon>
        <taxon>Fungi</taxon>
        <taxon>Dikarya</taxon>
        <taxon>Basidiomycota</taxon>
        <taxon>Agaricomycotina</taxon>
        <taxon>Agaricomycetes</taxon>
        <taxon>Agaricomycetidae</taxon>
        <taxon>Boletales</taxon>
        <taxon>Suillineae</taxon>
        <taxon>Rhizopogonaceae</taxon>
        <taxon>Rhizopogon</taxon>
    </lineage>
</organism>